<dbReference type="InterPro" id="IPR011110">
    <property type="entry name" value="Reg_prop"/>
</dbReference>
<evidence type="ECO:0000256" key="1">
    <source>
        <dbReference type="ARBA" id="ARBA00000085"/>
    </source>
</evidence>
<keyword evidence="6" id="KW-0804">Transcription</keyword>
<dbReference type="Gene3D" id="1.10.287.130">
    <property type="match status" value="1"/>
</dbReference>
<dbReference type="Pfam" id="PF07494">
    <property type="entry name" value="Reg_prop"/>
    <property type="match status" value="5"/>
</dbReference>
<dbReference type="Pfam" id="PF07495">
    <property type="entry name" value="Y_Y_Y"/>
    <property type="match status" value="1"/>
</dbReference>
<keyword evidence="12" id="KW-1185">Reference proteome</keyword>
<dbReference type="PANTHER" id="PTHR43547">
    <property type="entry name" value="TWO-COMPONENT HISTIDINE KINASE"/>
    <property type="match status" value="1"/>
</dbReference>
<gene>
    <name evidence="11" type="ORF">LXM26_27560</name>
</gene>
<dbReference type="Gene3D" id="2.130.10.10">
    <property type="entry name" value="YVTN repeat-like/Quinoprotein amine dehydrogenase"/>
    <property type="match status" value="2"/>
</dbReference>
<dbReference type="InterPro" id="IPR018062">
    <property type="entry name" value="HTH_AraC-typ_CS"/>
</dbReference>
<dbReference type="Proteomes" id="UP001139000">
    <property type="component" value="Unassembled WGS sequence"/>
</dbReference>
<dbReference type="PROSITE" id="PS01124">
    <property type="entry name" value="HTH_ARAC_FAMILY_2"/>
    <property type="match status" value="1"/>
</dbReference>
<dbReference type="Gene3D" id="3.40.50.2300">
    <property type="match status" value="1"/>
</dbReference>
<evidence type="ECO:0000259" key="9">
    <source>
        <dbReference type="PROSITE" id="PS50109"/>
    </source>
</evidence>
<dbReference type="PANTHER" id="PTHR43547:SF2">
    <property type="entry name" value="HYBRID SIGNAL TRANSDUCTION HISTIDINE KINASE C"/>
    <property type="match status" value="1"/>
</dbReference>
<evidence type="ECO:0000313" key="11">
    <source>
        <dbReference type="EMBL" id="MCF0065302.1"/>
    </source>
</evidence>
<sequence>MFDEKGSVSKLTLFDAWVKKLLSTFCFLFFCLACLGQEAPYYFKNYKVSDGLSGNATGDIIQDKKGFIWIASRNGLNRFDGNSFKIFRSKEGVSTSLGSNSVFSISEDGDEKLWIGTHKGVYIYNPVSDQFSVFKLIPTGEVRMIRGDQDGGIWIISDNQLYRFDSKKGKVTALPDAANTVAVHVAASGMVWATFSNGVIRRYHPALGTVARYDLSGRVNEIFSNMRLHAVSDSTLLVGNMKTLLLFNYNTGNITDISKQTAQNQDIYIHTFFQNGKDEYWLGSESGLFILDLKKKQMKQIVKEKYNPYSITDNIINAIFKDREGGIWISTQFGGVNYYSAEFNRFQKYFPQPGNSISGNLIHEIVKDKYGKLWIGTEDAGLNQLDLQTGTFRSFLPDGKKGSIAYRNLHGLVADGDELWIGTYEHGLDVMDLKTNKVIRHYTTSLPNTFGSNFVVTLYKTSANEILVGTWSGLFKYNRSTDDFTPMTFVNTQVQSIHEDKEGTLWVASYGGGIFYSNPKTGKKGRIQYDASKKGGLLDNYINSLYQSKDGDFWFCTEHGLSRYNAVTQQFKNYRIEDGLPDNQVFRVVEDDMRNFWISTSRGLSMLNSKTGKFTNYNEANGLPSEQFNYNSSFKNDDGTLFFGTVAGLISFKPGLFYKNTYVPPVYVTGIQANNQELRIGGKDSPLTKSPVYTNWIKLPYDRSSLSFDVAALSFVIPEMNSYQYKMEGLEPQWFTLSNSRKISFSKLPPGHYVLRIKGSNNDQVWNDRETRLNIDILPPWWATGWAYMLYSTIVAAIGITVFRYYHLAMGEKNKREIEAIEIGKEREIYNAKIDFFTNVAHEIRTPLTLIKMPLDKLLADEKADAETFENLTMINKNANRLIDLTNQLLDFRKAEANNFSLNFTKTDINELLSDVFSTFRPAAEQKNLNYKIELPRITLHAYVDIEACKKIISNLINNAIKYADNAVKVKLLPFSSDDLLFYIEFTNDGLIIGDEEKDKIFEPFYRVAASQKQEGTGIGLPLARSLAELHKGSLELKHRDEQTNTFLLSLPIHQDYEMDLKGDTGEVPPDFLLNSEQSQAPDPAKPVILIVEDNVEILTYLSRELSSAYNVMRALDGQQAVEILQHENVHLVISDIMMPVMDGIQLCRKMKNDVQFSHIPIILLTAKNSINSKIEGLEVGADAYIEKPFSLDHLAAQITNLINNRNIIKEYFARSPLTHIRGIAFTTADKQFLEQLNAIILRRIADSNLDVDLLSSLMNMSRPTLYRKIKGISDMTPNELINLSRLKRAAEMLAENKYKINEVADMVGYSIPTNFSRDFQKQFGISPSNYVQELRGKTI</sequence>
<dbReference type="SUPFAM" id="SSF63829">
    <property type="entry name" value="Calcium-dependent phosphotriesterase"/>
    <property type="match status" value="1"/>
</dbReference>
<dbReference type="InterPro" id="IPR036890">
    <property type="entry name" value="HATPase_C_sf"/>
</dbReference>
<proteinExistence type="predicted"/>
<dbReference type="Pfam" id="PF12833">
    <property type="entry name" value="HTH_18"/>
    <property type="match status" value="1"/>
</dbReference>
<dbReference type="SMART" id="SM00388">
    <property type="entry name" value="HisKA"/>
    <property type="match status" value="1"/>
</dbReference>
<evidence type="ECO:0000256" key="7">
    <source>
        <dbReference type="PROSITE-ProRule" id="PRU00169"/>
    </source>
</evidence>
<protein>
    <recommendedName>
        <fullName evidence="2">histidine kinase</fullName>
        <ecNumber evidence="2">2.7.13.3</ecNumber>
    </recommendedName>
</protein>
<dbReference type="Gene3D" id="2.60.40.10">
    <property type="entry name" value="Immunoglobulins"/>
    <property type="match status" value="1"/>
</dbReference>
<evidence type="ECO:0000256" key="5">
    <source>
        <dbReference type="ARBA" id="ARBA00023125"/>
    </source>
</evidence>
<dbReference type="SUPFAM" id="SSF50998">
    <property type="entry name" value="Quinoprotein alcohol dehydrogenase-like"/>
    <property type="match status" value="1"/>
</dbReference>
<dbReference type="SUPFAM" id="SSF47384">
    <property type="entry name" value="Homodimeric domain of signal transducing histidine kinase"/>
    <property type="match status" value="1"/>
</dbReference>
<dbReference type="Gene3D" id="3.30.565.10">
    <property type="entry name" value="Histidine kinase-like ATPase, C-terminal domain"/>
    <property type="match status" value="1"/>
</dbReference>
<dbReference type="Pfam" id="PF02518">
    <property type="entry name" value="HATPase_c"/>
    <property type="match status" value="1"/>
</dbReference>
<feature type="domain" description="Response regulatory" evidence="10">
    <location>
        <begin position="1088"/>
        <end position="1203"/>
    </location>
</feature>
<dbReference type="GO" id="GO:0043565">
    <property type="term" value="F:sequence-specific DNA binding"/>
    <property type="evidence" value="ECO:0007669"/>
    <property type="project" value="InterPro"/>
</dbReference>
<dbReference type="SMART" id="SM00342">
    <property type="entry name" value="HTH_ARAC"/>
    <property type="match status" value="1"/>
</dbReference>
<keyword evidence="4" id="KW-0805">Transcription regulation</keyword>
<evidence type="ECO:0000259" key="10">
    <source>
        <dbReference type="PROSITE" id="PS50110"/>
    </source>
</evidence>
<dbReference type="GO" id="GO:0000155">
    <property type="term" value="F:phosphorelay sensor kinase activity"/>
    <property type="evidence" value="ECO:0007669"/>
    <property type="project" value="InterPro"/>
</dbReference>
<dbReference type="SMART" id="SM00448">
    <property type="entry name" value="REC"/>
    <property type="match status" value="1"/>
</dbReference>
<dbReference type="SUPFAM" id="SSF55874">
    <property type="entry name" value="ATPase domain of HSP90 chaperone/DNA topoisomerase II/histidine kinase"/>
    <property type="match status" value="1"/>
</dbReference>
<evidence type="ECO:0000313" key="12">
    <source>
        <dbReference type="Proteomes" id="UP001139000"/>
    </source>
</evidence>
<accession>A0A9X1PPV2</accession>
<comment type="caution">
    <text evidence="11">The sequence shown here is derived from an EMBL/GenBank/DDBJ whole genome shotgun (WGS) entry which is preliminary data.</text>
</comment>
<dbReference type="SMART" id="SM00387">
    <property type="entry name" value="HATPase_c"/>
    <property type="match status" value="1"/>
</dbReference>
<feature type="modified residue" description="4-aspartylphosphate" evidence="7">
    <location>
        <position position="1136"/>
    </location>
</feature>
<feature type="domain" description="HTH araC/xylS-type" evidence="8">
    <location>
        <begin position="1235"/>
        <end position="1334"/>
    </location>
</feature>
<dbReference type="InterPro" id="IPR015943">
    <property type="entry name" value="WD40/YVTN_repeat-like_dom_sf"/>
</dbReference>
<dbReference type="PRINTS" id="PR00344">
    <property type="entry name" value="BCTRLSENSOR"/>
</dbReference>
<dbReference type="FunFam" id="3.40.50.2300:FF:000138">
    <property type="entry name" value="Two-component system sensor histidine kinase/response regulator"/>
    <property type="match status" value="1"/>
</dbReference>
<dbReference type="EC" id="2.7.13.3" evidence="2"/>
<dbReference type="InterPro" id="IPR011047">
    <property type="entry name" value="Quinoprotein_ADH-like_sf"/>
</dbReference>
<dbReference type="InterPro" id="IPR011123">
    <property type="entry name" value="Y_Y_Y"/>
</dbReference>
<feature type="domain" description="Histidine kinase" evidence="9">
    <location>
        <begin position="839"/>
        <end position="1055"/>
    </location>
</feature>
<keyword evidence="5" id="KW-0238">DNA-binding</keyword>
<evidence type="ECO:0000256" key="2">
    <source>
        <dbReference type="ARBA" id="ARBA00012438"/>
    </source>
</evidence>
<dbReference type="InterPro" id="IPR004358">
    <property type="entry name" value="Sig_transdc_His_kin-like_C"/>
</dbReference>
<dbReference type="PROSITE" id="PS50109">
    <property type="entry name" value="HIS_KIN"/>
    <property type="match status" value="1"/>
</dbReference>
<evidence type="ECO:0000256" key="3">
    <source>
        <dbReference type="ARBA" id="ARBA00022553"/>
    </source>
</evidence>
<evidence type="ECO:0000256" key="6">
    <source>
        <dbReference type="ARBA" id="ARBA00023163"/>
    </source>
</evidence>
<name>A0A9X1PPV2_9BACT</name>
<comment type="catalytic activity">
    <reaction evidence="1">
        <text>ATP + protein L-histidine = ADP + protein N-phospho-L-histidine.</text>
        <dbReference type="EC" id="2.7.13.3"/>
    </reaction>
</comment>
<dbReference type="InterPro" id="IPR003661">
    <property type="entry name" value="HisK_dim/P_dom"/>
</dbReference>
<dbReference type="InterPro" id="IPR013783">
    <property type="entry name" value="Ig-like_fold"/>
</dbReference>
<dbReference type="CDD" id="cd00082">
    <property type="entry name" value="HisKA"/>
    <property type="match status" value="1"/>
</dbReference>
<dbReference type="SUPFAM" id="SSF46689">
    <property type="entry name" value="Homeodomain-like"/>
    <property type="match status" value="1"/>
</dbReference>
<dbReference type="Pfam" id="PF00072">
    <property type="entry name" value="Response_reg"/>
    <property type="match status" value="1"/>
</dbReference>
<evidence type="ECO:0000256" key="4">
    <source>
        <dbReference type="ARBA" id="ARBA00023015"/>
    </source>
</evidence>
<organism evidence="11 12">
    <name type="scientific">Dyadobacter chenwenxiniae</name>
    <dbReference type="NCBI Taxonomy" id="2906456"/>
    <lineage>
        <taxon>Bacteria</taxon>
        <taxon>Pseudomonadati</taxon>
        <taxon>Bacteroidota</taxon>
        <taxon>Cytophagia</taxon>
        <taxon>Cytophagales</taxon>
        <taxon>Spirosomataceae</taxon>
        <taxon>Dyadobacter</taxon>
    </lineage>
</organism>
<reference evidence="11" key="1">
    <citation type="submission" date="2021-12" db="EMBL/GenBank/DDBJ databases">
        <title>Novel species in genus Dyadobacter.</title>
        <authorList>
            <person name="Ma C."/>
        </authorList>
    </citation>
    <scope>NUCLEOTIDE SEQUENCE</scope>
    <source>
        <strain evidence="11">LJ419</strain>
    </source>
</reference>
<dbReference type="PROSITE" id="PS50110">
    <property type="entry name" value="RESPONSE_REGULATORY"/>
    <property type="match status" value="1"/>
</dbReference>
<dbReference type="SUPFAM" id="SSF52172">
    <property type="entry name" value="CheY-like"/>
    <property type="match status" value="1"/>
</dbReference>
<dbReference type="InterPro" id="IPR011006">
    <property type="entry name" value="CheY-like_superfamily"/>
</dbReference>
<dbReference type="InterPro" id="IPR009057">
    <property type="entry name" value="Homeodomain-like_sf"/>
</dbReference>
<dbReference type="InterPro" id="IPR036097">
    <property type="entry name" value="HisK_dim/P_sf"/>
</dbReference>
<dbReference type="InterPro" id="IPR018060">
    <property type="entry name" value="HTH_AraC"/>
</dbReference>
<dbReference type="Pfam" id="PF00512">
    <property type="entry name" value="HisKA"/>
    <property type="match status" value="1"/>
</dbReference>
<dbReference type="Gene3D" id="1.10.10.60">
    <property type="entry name" value="Homeodomain-like"/>
    <property type="match status" value="1"/>
</dbReference>
<dbReference type="EMBL" id="JAJTTC010000010">
    <property type="protein sequence ID" value="MCF0065302.1"/>
    <property type="molecule type" value="Genomic_DNA"/>
</dbReference>
<dbReference type="RefSeq" id="WP_234658290.1">
    <property type="nucleotide sequence ID" value="NZ_CP094997.1"/>
</dbReference>
<dbReference type="GO" id="GO:0003700">
    <property type="term" value="F:DNA-binding transcription factor activity"/>
    <property type="evidence" value="ECO:0007669"/>
    <property type="project" value="InterPro"/>
</dbReference>
<dbReference type="CDD" id="cd17574">
    <property type="entry name" value="REC_OmpR"/>
    <property type="match status" value="1"/>
</dbReference>
<dbReference type="InterPro" id="IPR001789">
    <property type="entry name" value="Sig_transdc_resp-reg_receiver"/>
</dbReference>
<dbReference type="InterPro" id="IPR003594">
    <property type="entry name" value="HATPase_dom"/>
</dbReference>
<dbReference type="FunFam" id="1.10.287.130:FF:000045">
    <property type="entry name" value="Two-component system sensor histidine kinase/response regulator"/>
    <property type="match status" value="1"/>
</dbReference>
<keyword evidence="3 7" id="KW-0597">Phosphoprotein</keyword>
<dbReference type="CDD" id="cd00075">
    <property type="entry name" value="HATPase"/>
    <property type="match status" value="1"/>
</dbReference>
<dbReference type="InterPro" id="IPR005467">
    <property type="entry name" value="His_kinase_dom"/>
</dbReference>
<dbReference type="FunFam" id="2.60.40.10:FF:000791">
    <property type="entry name" value="Two-component system sensor histidine kinase/response regulator"/>
    <property type="match status" value="1"/>
</dbReference>
<evidence type="ECO:0000259" key="8">
    <source>
        <dbReference type="PROSITE" id="PS01124"/>
    </source>
</evidence>
<dbReference type="PROSITE" id="PS00041">
    <property type="entry name" value="HTH_ARAC_FAMILY_1"/>
    <property type="match status" value="1"/>
</dbReference>